<organism evidence="1 2">
    <name type="scientific">Carex littledalei</name>
    <dbReference type="NCBI Taxonomy" id="544730"/>
    <lineage>
        <taxon>Eukaryota</taxon>
        <taxon>Viridiplantae</taxon>
        <taxon>Streptophyta</taxon>
        <taxon>Embryophyta</taxon>
        <taxon>Tracheophyta</taxon>
        <taxon>Spermatophyta</taxon>
        <taxon>Magnoliopsida</taxon>
        <taxon>Liliopsida</taxon>
        <taxon>Poales</taxon>
        <taxon>Cyperaceae</taxon>
        <taxon>Cyperoideae</taxon>
        <taxon>Cariceae</taxon>
        <taxon>Carex</taxon>
        <taxon>Carex subgen. Euthyceras</taxon>
    </lineage>
</organism>
<dbReference type="Proteomes" id="UP000623129">
    <property type="component" value="Unassembled WGS sequence"/>
</dbReference>
<reference evidence="1" key="1">
    <citation type="submission" date="2020-01" db="EMBL/GenBank/DDBJ databases">
        <title>Genome sequence of Kobresia littledalei, the first chromosome-level genome in the family Cyperaceae.</title>
        <authorList>
            <person name="Qu G."/>
        </authorList>
    </citation>
    <scope>NUCLEOTIDE SEQUENCE</scope>
    <source>
        <strain evidence="1">C.B.Clarke</strain>
        <tissue evidence="1">Leaf</tissue>
    </source>
</reference>
<keyword evidence="2" id="KW-1185">Reference proteome</keyword>
<dbReference type="AlphaFoldDB" id="A0A833QYV3"/>
<dbReference type="OrthoDB" id="735913at2759"/>
<protein>
    <submittedName>
        <fullName evidence="1">Uncharacterized protein</fullName>
    </submittedName>
</protein>
<proteinExistence type="predicted"/>
<sequence length="73" mass="7982">MSDIALLVAEEFEKRKELVRGMAQFNSWVFSKASTLGNKVREEAILLKDAAIKELEKPDTTPGVAAIDGVFSA</sequence>
<comment type="caution">
    <text evidence="1">The sequence shown here is derived from an EMBL/GenBank/DDBJ whole genome shotgun (WGS) entry which is preliminary data.</text>
</comment>
<dbReference type="EMBL" id="SWLB01000014">
    <property type="protein sequence ID" value="KAF3330106.1"/>
    <property type="molecule type" value="Genomic_DNA"/>
</dbReference>
<gene>
    <name evidence="1" type="ORF">FCM35_KLT05437</name>
</gene>
<accession>A0A833QYV3</accession>
<name>A0A833QYV3_9POAL</name>
<evidence type="ECO:0000313" key="1">
    <source>
        <dbReference type="EMBL" id="KAF3330106.1"/>
    </source>
</evidence>
<evidence type="ECO:0000313" key="2">
    <source>
        <dbReference type="Proteomes" id="UP000623129"/>
    </source>
</evidence>